<evidence type="ECO:0000313" key="1">
    <source>
        <dbReference type="EMBL" id="GAA3243291.1"/>
    </source>
</evidence>
<sequence>MDGATSGDDRVDAALRTLDVLPETPVAGHVAIFDRVHQSLQDVLDGEPDQ</sequence>
<accession>A0ABP6QP30</accession>
<dbReference type="EMBL" id="BAAAUV010000057">
    <property type="protein sequence ID" value="GAA3243291.1"/>
    <property type="molecule type" value="Genomic_DNA"/>
</dbReference>
<protein>
    <submittedName>
        <fullName evidence="1">Uncharacterized protein</fullName>
    </submittedName>
</protein>
<proteinExistence type="predicted"/>
<dbReference type="Proteomes" id="UP001501237">
    <property type="component" value="Unassembled WGS sequence"/>
</dbReference>
<keyword evidence="2" id="KW-1185">Reference proteome</keyword>
<evidence type="ECO:0000313" key="2">
    <source>
        <dbReference type="Proteomes" id="UP001501237"/>
    </source>
</evidence>
<dbReference type="RefSeq" id="WP_344840101.1">
    <property type="nucleotide sequence ID" value="NZ_BAAAUV010000057.1"/>
</dbReference>
<reference evidence="2" key="1">
    <citation type="journal article" date="2019" name="Int. J. Syst. Evol. Microbiol.">
        <title>The Global Catalogue of Microorganisms (GCM) 10K type strain sequencing project: providing services to taxonomists for standard genome sequencing and annotation.</title>
        <authorList>
            <consortium name="The Broad Institute Genomics Platform"/>
            <consortium name="The Broad Institute Genome Sequencing Center for Infectious Disease"/>
            <person name="Wu L."/>
            <person name="Ma J."/>
        </authorList>
    </citation>
    <scope>NUCLEOTIDE SEQUENCE [LARGE SCALE GENOMIC DNA]</scope>
    <source>
        <strain evidence="2">JCM 9377</strain>
    </source>
</reference>
<name>A0ABP6QP30_9ACTN</name>
<organism evidence="1 2">
    <name type="scientific">Actinocorallia longicatena</name>
    <dbReference type="NCBI Taxonomy" id="111803"/>
    <lineage>
        <taxon>Bacteria</taxon>
        <taxon>Bacillati</taxon>
        <taxon>Actinomycetota</taxon>
        <taxon>Actinomycetes</taxon>
        <taxon>Streptosporangiales</taxon>
        <taxon>Thermomonosporaceae</taxon>
        <taxon>Actinocorallia</taxon>
    </lineage>
</organism>
<comment type="caution">
    <text evidence="1">The sequence shown here is derived from an EMBL/GenBank/DDBJ whole genome shotgun (WGS) entry which is preliminary data.</text>
</comment>
<gene>
    <name evidence="1" type="ORF">GCM10010468_81350</name>
</gene>